<dbReference type="CDD" id="cd08422">
    <property type="entry name" value="PBP2_CrgA_like"/>
    <property type="match status" value="1"/>
</dbReference>
<dbReference type="InterPro" id="IPR058163">
    <property type="entry name" value="LysR-type_TF_proteobact-type"/>
</dbReference>
<dbReference type="InterPro" id="IPR005119">
    <property type="entry name" value="LysR_subst-bd"/>
</dbReference>
<dbReference type="Gene3D" id="3.40.190.290">
    <property type="match status" value="1"/>
</dbReference>
<dbReference type="GO" id="GO:0006351">
    <property type="term" value="P:DNA-templated transcription"/>
    <property type="evidence" value="ECO:0007669"/>
    <property type="project" value="TreeGrafter"/>
</dbReference>
<dbReference type="SUPFAM" id="SSF53850">
    <property type="entry name" value="Periplasmic binding protein-like II"/>
    <property type="match status" value="1"/>
</dbReference>
<dbReference type="KEGG" id="hse:Hsero_3723"/>
<dbReference type="InterPro" id="IPR000847">
    <property type="entry name" value="LysR_HTH_N"/>
</dbReference>
<keyword evidence="4" id="KW-0804">Transcription</keyword>
<dbReference type="eggNOG" id="COG0583">
    <property type="taxonomic scope" value="Bacteria"/>
</dbReference>
<evidence type="ECO:0000256" key="3">
    <source>
        <dbReference type="ARBA" id="ARBA00023125"/>
    </source>
</evidence>
<dbReference type="Pfam" id="PF00126">
    <property type="entry name" value="HTH_1"/>
    <property type="match status" value="1"/>
</dbReference>
<dbReference type="Pfam" id="PF03466">
    <property type="entry name" value="LysR_substrate"/>
    <property type="match status" value="1"/>
</dbReference>
<evidence type="ECO:0000313" key="6">
    <source>
        <dbReference type="EMBL" id="ADJ65201.1"/>
    </source>
</evidence>
<feature type="domain" description="HTH lysR-type" evidence="5">
    <location>
        <begin position="1"/>
        <end position="59"/>
    </location>
</feature>
<name>D8IR75_HERSS</name>
<dbReference type="HOGENOM" id="CLU_039613_16_2_4"/>
<dbReference type="PANTHER" id="PTHR30537:SF5">
    <property type="entry name" value="HTH-TYPE TRANSCRIPTIONAL ACTIVATOR TTDR-RELATED"/>
    <property type="match status" value="1"/>
</dbReference>
<keyword evidence="3" id="KW-0238">DNA-binding</keyword>
<dbReference type="AlphaFoldDB" id="D8IR75"/>
<protein>
    <submittedName>
        <fullName evidence="6">LysR family transcription regulator protein</fullName>
    </submittedName>
</protein>
<reference evidence="6 7" key="1">
    <citation type="submission" date="2010-04" db="EMBL/GenBank/DDBJ databases">
        <title>The genome of Herbaspirillum seropedicae SmR1, an endophytic, nitrogen-fixing, plant-growth promoting beta-Proteobacteria.</title>
        <authorList>
            <person name="Pedrosa F.O."/>
            <person name="Monteiro R.A."/>
            <person name="Wassem R."/>
            <person name="Cruz L.M."/>
            <person name="Ayub R.A."/>
            <person name="Colauto N.B."/>
            <person name="Fernandez M.A."/>
            <person name="Fungaro M.H.P."/>
            <person name="Grisard E.C."/>
            <person name="Hungria M."/>
            <person name="Madeira H.M.F."/>
            <person name="Nodari R.O."/>
            <person name="Osaku C.A."/>
            <person name="Petzl-Erler M.L."/>
            <person name="Terenzi H."/>
            <person name="Vieira L.G.E."/>
            <person name="Almeida M.I.M."/>
            <person name="Alves L.R."/>
            <person name="Arantes O.M.N."/>
            <person name="Balsanelli E."/>
            <person name="Barcellos F.G."/>
            <person name="Baura V.A."/>
            <person name="Binde D.R."/>
            <person name="Campo R.J."/>
            <person name="Chubatsu L.S."/>
            <person name="Chueire L.M.O."/>
            <person name="Ciferri R.R."/>
            <person name="Correa L.C."/>
            <person name="da Conceicao Silva J.L."/>
            <person name="Dabul A.N.G."/>
            <person name="Dambros B.P."/>
            <person name="Faoro H."/>
            <person name="Favetti A."/>
            <person name="Friedermann G."/>
            <person name="Furlaneto M.C."/>
            <person name="Gasques L.S."/>
            <person name="Gimenes C.C.T."/>
            <person name="Gioppo N.M.R."/>
            <person name="Glienke-Blanco C."/>
            <person name="Godoy L.P."/>
            <person name="Guerra M.P."/>
            <person name="Karp S."/>
            <person name="Kava-Cordeiro V."/>
            <person name="Margarido V.P."/>
            <person name="Mathioni S.M."/>
            <person name="Menck-Soares M.A."/>
            <person name="Murace N.K."/>
            <person name="Nicolas M.F."/>
            <person name="Oliveira C.E.C."/>
            <person name="Pagnan N.A.B."/>
            <person name="Pamphile J.A."/>
            <person name="Patussi E.V."/>
            <person name="Pereira L.F.P."/>
            <person name="Pereira-Ferrari L."/>
            <person name="Pinto F.G.S."/>
            <person name="Precoma C."/>
            <person name="Prioli A.J."/>
            <person name="Prioli S.M.A.P."/>
            <person name="Raittz R.T."/>
            <person name="Ramos H.J.O."/>
            <person name="Ribeiro E.M.S.F."/>
            <person name="Rigo L.U."/>
            <person name="Rocha C.L.M.S.C."/>
            <person name="Rocha S.N."/>
            <person name="Santos K."/>
            <person name="Satori D."/>
            <person name="Silva A.G."/>
            <person name="Simao R.C.G."/>
            <person name="Soares M.A.M."/>
            <person name="Souza E.M."/>
            <person name="Steffens M.B.R."/>
            <person name="Steindel M."/>
            <person name="Tadra-Sfeir M.Z."/>
            <person name="Takahashi E.K."/>
            <person name="Torres R.A."/>
            <person name="Valle J.S."/>
            <person name="Vernal J.I."/>
            <person name="Vilas-Boas L.A."/>
            <person name="Watanabe M.A.E."/>
            <person name="Weiss V.A."/>
            <person name="Yates M.A."/>
            <person name="Souza E.M."/>
        </authorList>
    </citation>
    <scope>NUCLEOTIDE SEQUENCE [LARGE SCALE GENOMIC DNA]</scope>
    <source>
        <strain evidence="6 7">SmR1</strain>
    </source>
</reference>
<dbReference type="GO" id="GO:0043565">
    <property type="term" value="F:sequence-specific DNA binding"/>
    <property type="evidence" value="ECO:0007669"/>
    <property type="project" value="TreeGrafter"/>
</dbReference>
<evidence type="ECO:0000259" key="5">
    <source>
        <dbReference type="PROSITE" id="PS50931"/>
    </source>
</evidence>
<dbReference type="EMBL" id="CP002039">
    <property type="protein sequence ID" value="ADJ65201.1"/>
    <property type="molecule type" value="Genomic_DNA"/>
</dbReference>
<accession>D8IR75</accession>
<proteinExistence type="inferred from homology"/>
<dbReference type="OrthoDB" id="8885940at2"/>
<keyword evidence="2" id="KW-0805">Transcription regulation</keyword>
<dbReference type="GeneID" id="29391603"/>
<dbReference type="RefSeq" id="WP_013235663.1">
    <property type="nucleotide sequence ID" value="NC_014323.1"/>
</dbReference>
<dbReference type="InterPro" id="IPR036388">
    <property type="entry name" value="WH-like_DNA-bd_sf"/>
</dbReference>
<keyword evidence="7" id="KW-1185">Reference proteome</keyword>
<dbReference type="Proteomes" id="UP000000329">
    <property type="component" value="Chromosome"/>
</dbReference>
<dbReference type="GO" id="GO:0003700">
    <property type="term" value="F:DNA-binding transcription factor activity"/>
    <property type="evidence" value="ECO:0007669"/>
    <property type="project" value="InterPro"/>
</dbReference>
<evidence type="ECO:0000256" key="4">
    <source>
        <dbReference type="ARBA" id="ARBA00023163"/>
    </source>
</evidence>
<dbReference type="PROSITE" id="PS50931">
    <property type="entry name" value="HTH_LYSR"/>
    <property type="match status" value="1"/>
</dbReference>
<evidence type="ECO:0000256" key="2">
    <source>
        <dbReference type="ARBA" id="ARBA00023015"/>
    </source>
</evidence>
<dbReference type="Gene3D" id="1.10.10.10">
    <property type="entry name" value="Winged helix-like DNA-binding domain superfamily/Winged helix DNA-binding domain"/>
    <property type="match status" value="1"/>
</dbReference>
<comment type="similarity">
    <text evidence="1">Belongs to the LysR transcriptional regulatory family.</text>
</comment>
<dbReference type="FunFam" id="1.10.10.10:FF:000001">
    <property type="entry name" value="LysR family transcriptional regulator"/>
    <property type="match status" value="1"/>
</dbReference>
<dbReference type="PANTHER" id="PTHR30537">
    <property type="entry name" value="HTH-TYPE TRANSCRIPTIONAL REGULATOR"/>
    <property type="match status" value="1"/>
</dbReference>
<gene>
    <name evidence="6" type="ordered locus">Hsero_3723</name>
</gene>
<evidence type="ECO:0000256" key="1">
    <source>
        <dbReference type="ARBA" id="ARBA00009437"/>
    </source>
</evidence>
<organism evidence="6 7">
    <name type="scientific">Herbaspirillum seropedicae (strain SmR1)</name>
    <dbReference type="NCBI Taxonomy" id="757424"/>
    <lineage>
        <taxon>Bacteria</taxon>
        <taxon>Pseudomonadati</taxon>
        <taxon>Pseudomonadota</taxon>
        <taxon>Betaproteobacteria</taxon>
        <taxon>Burkholderiales</taxon>
        <taxon>Oxalobacteraceae</taxon>
        <taxon>Herbaspirillum</taxon>
    </lineage>
</organism>
<dbReference type="InterPro" id="IPR036390">
    <property type="entry name" value="WH_DNA-bd_sf"/>
</dbReference>
<dbReference type="STRING" id="757424.Hsero_3723"/>
<evidence type="ECO:0000313" key="7">
    <source>
        <dbReference type="Proteomes" id="UP000000329"/>
    </source>
</evidence>
<sequence>MDRWSQFELFVQVAELGSLSRAAEALGLSNAAASRALAALEQRLGARLVERSTRRLGLSRAGEDFYRHCKAALTQMKEAEQQVNAASAAPSGTLRITSSLSFCMKHISPLLPRFHQRYPEVRLEVIAANRYMDLLDSDIDLAIRTREFEPDANIAVRRLATTRRILAAAPGYLAARGTPRTLDDLAQHDLLVYSHAKEPNRLHLSGRDGSQRTLEIKSLMQSNDGQIIRAAALEGLGILIQPNYIIYDDIVAGRLVPVLDEWDLPRLSINIAYQGRKHLPARVRVFIDFLVQHFEEMDYERKWTR</sequence>
<dbReference type="SUPFAM" id="SSF46785">
    <property type="entry name" value="Winged helix' DNA-binding domain"/>
    <property type="match status" value="1"/>
</dbReference>